<sequence length="44" mass="5011">QNLLDAMFEDKISHKCTTTITGIISLEQKQATENKQCWHPSYAS</sequence>
<accession>A0A9N9NNS4</accession>
<organism evidence="1 2">
    <name type="scientific">Ambispora leptoticha</name>
    <dbReference type="NCBI Taxonomy" id="144679"/>
    <lineage>
        <taxon>Eukaryota</taxon>
        <taxon>Fungi</taxon>
        <taxon>Fungi incertae sedis</taxon>
        <taxon>Mucoromycota</taxon>
        <taxon>Glomeromycotina</taxon>
        <taxon>Glomeromycetes</taxon>
        <taxon>Archaeosporales</taxon>
        <taxon>Ambisporaceae</taxon>
        <taxon>Ambispora</taxon>
    </lineage>
</organism>
<reference evidence="1" key="1">
    <citation type="submission" date="2021-06" db="EMBL/GenBank/DDBJ databases">
        <authorList>
            <person name="Kallberg Y."/>
            <person name="Tangrot J."/>
            <person name="Rosling A."/>
        </authorList>
    </citation>
    <scope>NUCLEOTIDE SEQUENCE</scope>
    <source>
        <strain evidence="1">FL130A</strain>
    </source>
</reference>
<comment type="caution">
    <text evidence="1">The sequence shown here is derived from an EMBL/GenBank/DDBJ whole genome shotgun (WGS) entry which is preliminary data.</text>
</comment>
<proteinExistence type="predicted"/>
<evidence type="ECO:0000313" key="2">
    <source>
        <dbReference type="Proteomes" id="UP000789508"/>
    </source>
</evidence>
<feature type="non-terminal residue" evidence="1">
    <location>
        <position position="1"/>
    </location>
</feature>
<name>A0A9N9NNS4_9GLOM</name>
<dbReference type="EMBL" id="CAJVPS010040148">
    <property type="protein sequence ID" value="CAG8750059.1"/>
    <property type="molecule type" value="Genomic_DNA"/>
</dbReference>
<dbReference type="AlphaFoldDB" id="A0A9N9NNS4"/>
<gene>
    <name evidence="1" type="ORF">ALEPTO_LOCUS13261</name>
</gene>
<evidence type="ECO:0000313" key="1">
    <source>
        <dbReference type="EMBL" id="CAG8750059.1"/>
    </source>
</evidence>
<protein>
    <submittedName>
        <fullName evidence="1">1412_t:CDS:1</fullName>
    </submittedName>
</protein>
<keyword evidence="2" id="KW-1185">Reference proteome</keyword>
<dbReference type="Proteomes" id="UP000789508">
    <property type="component" value="Unassembled WGS sequence"/>
</dbReference>